<proteinExistence type="predicted"/>
<accession>A0A1H9KPH2</accession>
<keyword evidence="2" id="KW-1185">Reference proteome</keyword>
<dbReference type="STRING" id="478744.SAMN05444359_12147"/>
<evidence type="ECO:0000313" key="1">
    <source>
        <dbReference type="EMBL" id="SER00733.1"/>
    </source>
</evidence>
<sequence length="290" mass="32213">MELSYLRGKDIDRQRWDAAVATDTTCLPYGCSWWLEAATNGRWDGIILDDYRVVLPLPRRRSLGRFTQVQRADFTQQGGPFGRLLPGDTECMLSGIPKSVLRFSLPLREQLNLASPPAGRKAFSRNNLVLPLTTTMADVRAGYSRSIRRQLKSDGGGKLSPASIESVIAQYRLTAGPKAGLKEKHYRSIHRIASACLSHGAGYCYRYDDPEHGLLAAGFFPVYRGRIINLFAASTEAGYQQGGMPRLLDAILDRHFDDAQLLDFEGSDNPGIAAFFKSFGAESRPYLFVE</sequence>
<dbReference type="Proteomes" id="UP000199021">
    <property type="component" value="Unassembled WGS sequence"/>
</dbReference>
<dbReference type="RefSeq" id="WP_090170972.1">
    <property type="nucleotide sequence ID" value="NZ_FOFB01000021.1"/>
</dbReference>
<dbReference type="AlphaFoldDB" id="A0A1H9KPH2"/>
<organism evidence="1 2">
    <name type="scientific">Neolewinella agarilytica</name>
    <dbReference type="NCBI Taxonomy" id="478744"/>
    <lineage>
        <taxon>Bacteria</taxon>
        <taxon>Pseudomonadati</taxon>
        <taxon>Bacteroidota</taxon>
        <taxon>Saprospiria</taxon>
        <taxon>Saprospirales</taxon>
        <taxon>Lewinellaceae</taxon>
        <taxon>Neolewinella</taxon>
    </lineage>
</organism>
<dbReference type="InParanoid" id="A0A1H9KPH2"/>
<dbReference type="EMBL" id="FOFB01000021">
    <property type="protein sequence ID" value="SER00733.1"/>
    <property type="molecule type" value="Genomic_DNA"/>
</dbReference>
<gene>
    <name evidence="1" type="ORF">SAMN05444359_12147</name>
</gene>
<dbReference type="OrthoDB" id="116151at2"/>
<evidence type="ECO:0000313" key="2">
    <source>
        <dbReference type="Proteomes" id="UP000199021"/>
    </source>
</evidence>
<reference evidence="2" key="1">
    <citation type="submission" date="2016-10" db="EMBL/GenBank/DDBJ databases">
        <authorList>
            <person name="Varghese N."/>
            <person name="Submissions S."/>
        </authorList>
    </citation>
    <scope>NUCLEOTIDE SEQUENCE [LARGE SCALE GENOMIC DNA]</scope>
    <source>
        <strain evidence="2">DSM 24740</strain>
    </source>
</reference>
<evidence type="ECO:0008006" key="3">
    <source>
        <dbReference type="Google" id="ProtNLM"/>
    </source>
</evidence>
<dbReference type="Gene3D" id="3.40.630.30">
    <property type="match status" value="1"/>
</dbReference>
<name>A0A1H9KPH2_9BACT</name>
<protein>
    <recommendedName>
        <fullName evidence="3">Acetyltransferase (GNAT) domain-containing protein</fullName>
    </recommendedName>
</protein>